<dbReference type="Pfam" id="PF12680">
    <property type="entry name" value="SnoaL_2"/>
    <property type="match status" value="1"/>
</dbReference>
<name>A0A5C7XQT1_9MYCO</name>
<protein>
    <recommendedName>
        <fullName evidence="1">SnoaL-like domain-containing protein</fullName>
    </recommendedName>
</protein>
<organism evidence="2 3">
    <name type="scientific">Mycolicibacter arupensis</name>
    <dbReference type="NCBI Taxonomy" id="342002"/>
    <lineage>
        <taxon>Bacteria</taxon>
        <taxon>Bacillati</taxon>
        <taxon>Actinomycetota</taxon>
        <taxon>Actinomycetes</taxon>
        <taxon>Mycobacteriales</taxon>
        <taxon>Mycobacteriaceae</taxon>
        <taxon>Mycolicibacter</taxon>
    </lineage>
</organism>
<reference evidence="2 3" key="1">
    <citation type="submission" date="2018-09" db="EMBL/GenBank/DDBJ databases">
        <title>Metagenome Assembled Genomes from an Advanced Water Purification Facility.</title>
        <authorList>
            <person name="Stamps B.W."/>
            <person name="Spear J.R."/>
        </authorList>
    </citation>
    <scope>NUCLEOTIDE SEQUENCE [LARGE SCALE GENOMIC DNA]</scope>
    <source>
        <strain evidence="2">Bin_29_2</strain>
    </source>
</reference>
<dbReference type="InterPro" id="IPR032710">
    <property type="entry name" value="NTF2-like_dom_sf"/>
</dbReference>
<dbReference type="RefSeq" id="WP_276762965.1">
    <property type="nucleotide sequence ID" value="NZ_SSGD01000147.1"/>
</dbReference>
<dbReference type="Gene3D" id="3.10.450.50">
    <property type="match status" value="1"/>
</dbReference>
<gene>
    <name evidence="2" type="ORF">E6Q54_20345</name>
</gene>
<evidence type="ECO:0000313" key="2">
    <source>
        <dbReference type="EMBL" id="TXI51504.1"/>
    </source>
</evidence>
<evidence type="ECO:0000313" key="3">
    <source>
        <dbReference type="Proteomes" id="UP000321797"/>
    </source>
</evidence>
<dbReference type="EMBL" id="SSGD01000147">
    <property type="protein sequence ID" value="TXI51504.1"/>
    <property type="molecule type" value="Genomic_DNA"/>
</dbReference>
<comment type="caution">
    <text evidence="2">The sequence shown here is derived from an EMBL/GenBank/DDBJ whole genome shotgun (WGS) entry which is preliminary data.</text>
</comment>
<accession>A0A5C7XQT1</accession>
<evidence type="ECO:0000259" key="1">
    <source>
        <dbReference type="Pfam" id="PF12680"/>
    </source>
</evidence>
<sequence length="136" mass="14449">MNSPRDLAAKLFDAYNAHRPDDVAALYAPACVHRDVAMGAHHTAPEHIAAGIATLFTALPDVHWTTGPALVDGNRAAVPYELTGHLDARLGPYIPNGQSLRLSGVQLVEVESGAIVATTDYWDGGALHRQLSESTT</sequence>
<dbReference type="SUPFAM" id="SSF54427">
    <property type="entry name" value="NTF2-like"/>
    <property type="match status" value="1"/>
</dbReference>
<dbReference type="InterPro" id="IPR037401">
    <property type="entry name" value="SnoaL-like"/>
</dbReference>
<proteinExistence type="predicted"/>
<dbReference type="Proteomes" id="UP000321797">
    <property type="component" value="Unassembled WGS sequence"/>
</dbReference>
<dbReference type="AlphaFoldDB" id="A0A5C7XQT1"/>
<feature type="domain" description="SnoaL-like" evidence="1">
    <location>
        <begin position="10"/>
        <end position="117"/>
    </location>
</feature>